<comment type="caution">
    <text evidence="1">The sequence shown here is derived from an EMBL/GenBank/DDBJ whole genome shotgun (WGS) entry which is preliminary data.</text>
</comment>
<dbReference type="Proteomes" id="UP000035963">
    <property type="component" value="Unassembled WGS sequence"/>
</dbReference>
<gene>
    <name evidence="1" type="ORF">EOS_35565</name>
</gene>
<dbReference type="EMBL" id="AEJF01000214">
    <property type="protein sequence ID" value="KLU21533.1"/>
    <property type="molecule type" value="Genomic_DNA"/>
</dbReference>
<protein>
    <submittedName>
        <fullName evidence="1">Uncharacterized protein</fullName>
    </submittedName>
</protein>
<reference evidence="1 2" key="1">
    <citation type="journal article" date="2015" name="Genome Announc.">
        <title>Draft Genome Sequence of Burkholderia sp. Strain PML1(12), an Ectomycorrhizosphere-Inhabiting Bacterium with Effective Mineral-Weathering Ability.</title>
        <authorList>
            <person name="Uroz S."/>
            <person name="Oger P."/>
        </authorList>
    </citation>
    <scope>NUCLEOTIDE SEQUENCE [LARGE SCALE GENOMIC DNA]</scope>
    <source>
        <strain evidence="2">PML1(12)</strain>
    </source>
</reference>
<organism evidence="1 2">
    <name type="scientific">Caballeronia mineralivorans PML1(12)</name>
    <dbReference type="NCBI Taxonomy" id="908627"/>
    <lineage>
        <taxon>Bacteria</taxon>
        <taxon>Pseudomonadati</taxon>
        <taxon>Pseudomonadota</taxon>
        <taxon>Betaproteobacteria</taxon>
        <taxon>Burkholderiales</taxon>
        <taxon>Burkholderiaceae</taxon>
        <taxon>Caballeronia</taxon>
    </lineage>
</organism>
<dbReference type="PATRIC" id="fig|908627.4.peg.7955"/>
<name>A0A0J1FP61_9BURK</name>
<evidence type="ECO:0000313" key="1">
    <source>
        <dbReference type="EMBL" id="KLU21533.1"/>
    </source>
</evidence>
<proteinExistence type="predicted"/>
<sequence>MIGVRNVQIQPCIELVENAVRIFVEVRNDRVVLTVAISADEASRATVLAALTGRWSIDRTYGVPLRVFAASSYLFVSSALPEDCDASIWLRTFRVLRRLVDSYERGDE</sequence>
<dbReference type="AlphaFoldDB" id="A0A0J1FP61"/>
<accession>A0A0J1FP61</accession>
<evidence type="ECO:0000313" key="2">
    <source>
        <dbReference type="Proteomes" id="UP000035963"/>
    </source>
</evidence>
<keyword evidence="2" id="KW-1185">Reference proteome</keyword>